<dbReference type="RefSeq" id="WP_006996980.1">
    <property type="nucleotide sequence ID" value="NZ_CH724130.1"/>
</dbReference>
<dbReference type="Pfam" id="PF07228">
    <property type="entry name" value="SpoIIE"/>
    <property type="match status" value="1"/>
</dbReference>
<name>Q1UYZ8_PELU1</name>
<dbReference type="InterPro" id="IPR001932">
    <property type="entry name" value="PPM-type_phosphatase-like_dom"/>
</dbReference>
<keyword evidence="1" id="KW-0378">Hydrolase</keyword>
<dbReference type="InterPro" id="IPR052016">
    <property type="entry name" value="Bact_Sigma-Reg"/>
</dbReference>
<gene>
    <name evidence="3" type="ORF">PU1002_01685</name>
</gene>
<dbReference type="PANTHER" id="PTHR43156:SF2">
    <property type="entry name" value="STAGE II SPORULATION PROTEIN E"/>
    <property type="match status" value="1"/>
</dbReference>
<accession>Q1UYZ8</accession>
<feature type="domain" description="PPM-type phosphatase" evidence="2">
    <location>
        <begin position="61"/>
        <end position="285"/>
    </location>
</feature>
<comment type="caution">
    <text evidence="3">The sequence shown here is derived from an EMBL/GenBank/DDBJ whole genome shotgun (WGS) entry which is preliminary data.</text>
</comment>
<dbReference type="PANTHER" id="PTHR43156">
    <property type="entry name" value="STAGE II SPORULATION PROTEIN E-RELATED"/>
    <property type="match status" value="1"/>
</dbReference>
<proteinExistence type="predicted"/>
<organism evidence="3 4">
    <name type="scientific">Pelagibacter ubique (strain HTCC1002)</name>
    <dbReference type="NCBI Taxonomy" id="314261"/>
    <lineage>
        <taxon>Bacteria</taxon>
        <taxon>Pseudomonadati</taxon>
        <taxon>Pseudomonadota</taxon>
        <taxon>Alphaproteobacteria</taxon>
        <taxon>Candidatus Pelagibacterales</taxon>
        <taxon>Candidatus Pelagibacteraceae</taxon>
        <taxon>Candidatus Pelagibacter</taxon>
    </lineage>
</organism>
<dbReference type="EMBL" id="AAPV01000002">
    <property type="protein sequence ID" value="EAS84393.1"/>
    <property type="molecule type" value="Genomic_DNA"/>
</dbReference>
<evidence type="ECO:0000313" key="4">
    <source>
        <dbReference type="Proteomes" id="UP000005306"/>
    </source>
</evidence>
<sequence length="288" mass="32453">MIKINNWEDLIALAKEQGLTPKEAWERIEKTNLKFLNRKSSAEKELKKGTRVQRLMFPKNNDENILLAKNVPSLDVSGDFYNFKNLEDKIFFTLGDVSGKGVDAGLIMARVTSLFEILVEEKKSLIEIVSLINDNLYNLRSGKFLTGIFAVYDKKSKNLEFINAGHSESIISENKKITEHVSSKIPPLGVQPINLDLNSVLNKISLKDKIFYIYSDGLSESKDFEGNEIEAEGIIDLLNKNKDHDIATQLENIFIEISAFGALQNMSNEEQSIIKDDLTILAINGKNI</sequence>
<dbReference type="AlphaFoldDB" id="Q1UYZ8"/>
<dbReference type="HOGENOM" id="CLU_1189040_0_0_5"/>
<reference evidence="3 4" key="1">
    <citation type="submission" date="2006-04" db="EMBL/GenBank/DDBJ databases">
        <authorList>
            <person name="Giovannoni S.J."/>
            <person name="Cho J.-C."/>
            <person name="Ferriera S."/>
            <person name="Johnson J."/>
            <person name="Kravitz S."/>
            <person name="Halpern A."/>
            <person name="Remington K."/>
            <person name="Beeson K."/>
            <person name="Tran B."/>
            <person name="Rogers Y.-H."/>
            <person name="Friedman R."/>
            <person name="Venter J.C."/>
        </authorList>
    </citation>
    <scope>NUCLEOTIDE SEQUENCE [LARGE SCALE GENOMIC DNA]</scope>
    <source>
        <strain evidence="3 4">HTCC1002</strain>
    </source>
</reference>
<dbReference type="SMART" id="SM00331">
    <property type="entry name" value="PP2C_SIG"/>
    <property type="match status" value="1"/>
</dbReference>
<dbReference type="GO" id="GO:0016791">
    <property type="term" value="F:phosphatase activity"/>
    <property type="evidence" value="ECO:0007669"/>
    <property type="project" value="TreeGrafter"/>
</dbReference>
<dbReference type="Proteomes" id="UP000005306">
    <property type="component" value="Unassembled WGS sequence"/>
</dbReference>
<dbReference type="InterPro" id="IPR036457">
    <property type="entry name" value="PPM-type-like_dom_sf"/>
</dbReference>
<evidence type="ECO:0000259" key="2">
    <source>
        <dbReference type="SMART" id="SM00331"/>
    </source>
</evidence>
<evidence type="ECO:0000313" key="3">
    <source>
        <dbReference type="EMBL" id="EAS84393.1"/>
    </source>
</evidence>
<dbReference type="Gene3D" id="3.60.40.10">
    <property type="entry name" value="PPM-type phosphatase domain"/>
    <property type="match status" value="1"/>
</dbReference>
<evidence type="ECO:0000256" key="1">
    <source>
        <dbReference type="ARBA" id="ARBA00022801"/>
    </source>
</evidence>
<protein>
    <submittedName>
        <fullName evidence="3">Probable sigma factor SigB regulation protein</fullName>
    </submittedName>
</protein>